<dbReference type="EC" id="2.3.1.20" evidence="5 16"/>
<sequence>MGALDAGDHEGTEHPKIKFVPFVVPRHRRLQTFSVFLWTTALPLSLGIFCILCSFPPLWPLVIGYLTWVFLIDQAPMRGGRPQAWLRKSRVWEWFAGYYPVSLIKSADLPPDQRYVFGYHPHGVIGMGAIANFGTDATGFSRLFPGIKPHLLTLASNFKLPLYRELLLALGISSVSMKSCQNILRQGPGSSITIVVGGAAESLSAHPGTADLTLKRRKGFIKLAIRSGAYLVPVFSFGENDIFNQLSNERGTRLYKLQKRFQAVFGFTLPIFFGRGLFNYNMGLMPYRHPIVSVVGRPIKVTQKDHPSTADLEEVQDRYIAELKRIWEDYKEVYAKSRTKELTIIA</sequence>
<organism evidence="17">
    <name type="scientific">Rhodotorula diobovata</name>
    <dbReference type="NCBI Taxonomy" id="5288"/>
    <lineage>
        <taxon>Eukaryota</taxon>
        <taxon>Fungi</taxon>
        <taxon>Dikarya</taxon>
        <taxon>Basidiomycota</taxon>
        <taxon>Pucciniomycotina</taxon>
        <taxon>Microbotryomycetes</taxon>
        <taxon>Sporidiobolales</taxon>
        <taxon>Sporidiobolaceae</taxon>
        <taxon>Rhodotorula</taxon>
    </lineage>
</organism>
<comment type="similarity">
    <text evidence="4 16">Belongs to the diacylglycerol acyltransferase family.</text>
</comment>
<name>A0A088FR92_9BASI</name>
<keyword evidence="9" id="KW-0319">Glycerol metabolism</keyword>
<dbReference type="AlphaFoldDB" id="A0A088FR92"/>
<evidence type="ECO:0000256" key="5">
    <source>
        <dbReference type="ARBA" id="ARBA00013244"/>
    </source>
</evidence>
<keyword evidence="12 16" id="KW-0443">Lipid metabolism</keyword>
<keyword evidence="13" id="KW-0472">Membrane</keyword>
<comment type="function">
    <text evidence="16">Catalyzes the terminal and only committed step in triacylglycerol synthesis by using diacylglycerol and fatty acyl CoA as substrates.</text>
</comment>
<evidence type="ECO:0000256" key="1">
    <source>
        <dbReference type="ARBA" id="ARBA00004477"/>
    </source>
</evidence>
<keyword evidence="10 16" id="KW-0256">Endoplasmic reticulum</keyword>
<evidence type="ECO:0000256" key="8">
    <source>
        <dbReference type="ARBA" id="ARBA00022692"/>
    </source>
</evidence>
<evidence type="ECO:0000256" key="4">
    <source>
        <dbReference type="ARBA" id="ARBA00005420"/>
    </source>
</evidence>
<evidence type="ECO:0000256" key="2">
    <source>
        <dbReference type="ARBA" id="ARBA00004771"/>
    </source>
</evidence>
<evidence type="ECO:0000256" key="16">
    <source>
        <dbReference type="RuleBase" id="RU367023"/>
    </source>
</evidence>
<dbReference type="EMBL" id="KM014490">
    <property type="protein sequence ID" value="AIM47579.1"/>
    <property type="molecule type" value="Genomic_DNA"/>
</dbReference>
<evidence type="ECO:0000256" key="15">
    <source>
        <dbReference type="ARBA" id="ARBA00048109"/>
    </source>
</evidence>
<dbReference type="CDD" id="cd07987">
    <property type="entry name" value="LPLAT_MGAT-like"/>
    <property type="match status" value="1"/>
</dbReference>
<accession>A0A088FR92</accession>
<dbReference type="PANTHER" id="PTHR12317:SF0">
    <property type="entry name" value="ACYLTRANSFERASE"/>
    <property type="match status" value="1"/>
</dbReference>
<evidence type="ECO:0000256" key="12">
    <source>
        <dbReference type="ARBA" id="ARBA00023098"/>
    </source>
</evidence>
<comment type="pathway">
    <text evidence="2 16">Glycerolipid metabolism; triacylglycerol biosynthesis.</text>
</comment>
<dbReference type="GO" id="GO:0019432">
    <property type="term" value="P:triglyceride biosynthetic process"/>
    <property type="evidence" value="ECO:0007669"/>
    <property type="project" value="UniProtKB-UniRule"/>
</dbReference>
<evidence type="ECO:0000256" key="14">
    <source>
        <dbReference type="ARBA" id="ARBA00023315"/>
    </source>
</evidence>
<comment type="subcellular location">
    <subcellularLocation>
        <location evidence="1 16">Endoplasmic reticulum membrane</location>
        <topology evidence="1 16">Multi-pass membrane protein</topology>
    </subcellularLocation>
</comment>
<keyword evidence="6 16" id="KW-0444">Lipid biosynthesis</keyword>
<keyword evidence="11" id="KW-1133">Transmembrane helix</keyword>
<evidence type="ECO:0000313" key="17">
    <source>
        <dbReference type="EMBL" id="AIM47579.1"/>
    </source>
</evidence>
<evidence type="ECO:0000256" key="11">
    <source>
        <dbReference type="ARBA" id="ARBA00022989"/>
    </source>
</evidence>
<dbReference type="GO" id="GO:0006071">
    <property type="term" value="P:glycerol metabolic process"/>
    <property type="evidence" value="ECO:0007669"/>
    <property type="project" value="UniProtKB-UniRule"/>
</dbReference>
<comment type="catalytic activity">
    <reaction evidence="15 16">
        <text>an acyl-CoA + a 1,2-diacyl-sn-glycerol = a triacyl-sn-glycerol + CoA</text>
        <dbReference type="Rhea" id="RHEA:10868"/>
        <dbReference type="ChEBI" id="CHEBI:17815"/>
        <dbReference type="ChEBI" id="CHEBI:57287"/>
        <dbReference type="ChEBI" id="CHEBI:58342"/>
        <dbReference type="ChEBI" id="CHEBI:64615"/>
        <dbReference type="EC" id="2.3.1.20"/>
    </reaction>
</comment>
<dbReference type="PANTHER" id="PTHR12317">
    <property type="entry name" value="DIACYLGLYCEROL O-ACYLTRANSFERASE"/>
    <property type="match status" value="1"/>
</dbReference>
<evidence type="ECO:0000256" key="10">
    <source>
        <dbReference type="ARBA" id="ARBA00022824"/>
    </source>
</evidence>
<proteinExistence type="inferred from homology"/>
<dbReference type="UniPathway" id="UPA00282"/>
<dbReference type="Pfam" id="PF03982">
    <property type="entry name" value="DAGAT"/>
    <property type="match status" value="1"/>
</dbReference>
<dbReference type="GO" id="GO:0004144">
    <property type="term" value="F:diacylglycerol O-acyltransferase activity"/>
    <property type="evidence" value="ECO:0007669"/>
    <property type="project" value="UniProtKB-UniRule"/>
</dbReference>
<keyword evidence="7 17" id="KW-0808">Transferase</keyword>
<reference evidence="17" key="1">
    <citation type="journal article" date="2014" name="Antonie Van Leeuwenhoek">
        <title>Identification and characterization of a type-2 diacylglycerol acyltransferase (DGAT2) from Rhodosporidium diobovatum.</title>
        <authorList>
            <person name="Chen Z."/>
            <person name="Liu P."/>
            <person name="Liu Y."/>
            <person name="Tang H."/>
            <person name="Chen Y."/>
            <person name="Zhang L."/>
        </authorList>
    </citation>
    <scope>NUCLEOTIDE SEQUENCE</scope>
    <source>
        <strain evidence="17">RT-1</strain>
    </source>
</reference>
<dbReference type="InterPro" id="IPR007130">
    <property type="entry name" value="DAGAT"/>
</dbReference>
<evidence type="ECO:0000256" key="13">
    <source>
        <dbReference type="ARBA" id="ARBA00023136"/>
    </source>
</evidence>
<protein>
    <recommendedName>
        <fullName evidence="5 16">Diacylglycerol O-acyltransferase</fullName>
        <ecNumber evidence="5 16">2.3.1.20</ecNumber>
    </recommendedName>
</protein>
<evidence type="ECO:0000256" key="3">
    <source>
        <dbReference type="ARBA" id="ARBA00005189"/>
    </source>
</evidence>
<evidence type="ECO:0000256" key="9">
    <source>
        <dbReference type="ARBA" id="ARBA00022798"/>
    </source>
</evidence>
<keyword evidence="14 16" id="KW-0012">Acyltransferase</keyword>
<keyword evidence="8" id="KW-0812">Transmembrane</keyword>
<evidence type="ECO:0000256" key="7">
    <source>
        <dbReference type="ARBA" id="ARBA00022679"/>
    </source>
</evidence>
<evidence type="ECO:0000256" key="6">
    <source>
        <dbReference type="ARBA" id="ARBA00022516"/>
    </source>
</evidence>
<comment type="pathway">
    <text evidence="3">Lipid metabolism.</text>
</comment>
<dbReference type="GO" id="GO:0005789">
    <property type="term" value="C:endoplasmic reticulum membrane"/>
    <property type="evidence" value="ECO:0007669"/>
    <property type="project" value="UniProtKB-SubCell"/>
</dbReference>